<feature type="domain" description="AB hydrolase-1" evidence="1">
    <location>
        <begin position="54"/>
        <end position="218"/>
    </location>
</feature>
<evidence type="ECO:0000259" key="1">
    <source>
        <dbReference type="Pfam" id="PF00561"/>
    </source>
</evidence>
<keyword evidence="2" id="KW-0378">Hydrolase</keyword>
<organism evidence="2 3">
    <name type="scientific">Roseovarius gahaiensis</name>
    <dbReference type="NCBI Taxonomy" id="2716691"/>
    <lineage>
        <taxon>Bacteria</taxon>
        <taxon>Pseudomonadati</taxon>
        <taxon>Pseudomonadota</taxon>
        <taxon>Alphaproteobacteria</taxon>
        <taxon>Rhodobacterales</taxon>
        <taxon>Roseobacteraceae</taxon>
        <taxon>Roseovarius</taxon>
    </lineage>
</organism>
<gene>
    <name evidence="2" type="ORF">HAT86_02535</name>
</gene>
<dbReference type="RefSeq" id="WP_167193075.1">
    <property type="nucleotide sequence ID" value="NZ_JAAORB010000003.1"/>
</dbReference>
<dbReference type="PRINTS" id="PR00111">
    <property type="entry name" value="ABHYDROLASE"/>
</dbReference>
<evidence type="ECO:0000313" key="2">
    <source>
        <dbReference type="EMBL" id="NHQ73342.1"/>
    </source>
</evidence>
<dbReference type="PANTHER" id="PTHR43798:SF29">
    <property type="entry name" value="AB HYDROLASE-1 DOMAIN-CONTAINING PROTEIN"/>
    <property type="match status" value="1"/>
</dbReference>
<dbReference type="EMBL" id="JAAORB010000003">
    <property type="protein sequence ID" value="NHQ73342.1"/>
    <property type="molecule type" value="Genomic_DNA"/>
</dbReference>
<dbReference type="Proteomes" id="UP000639775">
    <property type="component" value="Unassembled WGS sequence"/>
</dbReference>
<dbReference type="Gene3D" id="3.40.50.1820">
    <property type="entry name" value="alpha/beta hydrolase"/>
    <property type="match status" value="1"/>
</dbReference>
<evidence type="ECO:0000313" key="3">
    <source>
        <dbReference type="Proteomes" id="UP000639775"/>
    </source>
</evidence>
<reference evidence="2" key="1">
    <citation type="submission" date="2020-03" db="EMBL/GenBank/DDBJ databases">
        <title>Roseovarius gahaiensis sp. nov., isolated from Gahai Saline Lake, China.</title>
        <authorList>
            <person name="Sun X."/>
        </authorList>
    </citation>
    <scope>NUCLEOTIDE SEQUENCE</scope>
    <source>
        <strain evidence="2">GH877</strain>
    </source>
</reference>
<protein>
    <submittedName>
        <fullName evidence="2">Alpha/beta fold hydrolase</fullName>
    </submittedName>
</protein>
<dbReference type="PANTHER" id="PTHR43798">
    <property type="entry name" value="MONOACYLGLYCEROL LIPASE"/>
    <property type="match status" value="1"/>
</dbReference>
<accession>A0A967B8P1</accession>
<dbReference type="InterPro" id="IPR000073">
    <property type="entry name" value="AB_hydrolase_1"/>
</dbReference>
<proteinExistence type="predicted"/>
<sequence>MRDPLVFLPGMMCDARVFGPQIAALSREHAVTVAPVTQGERIEEIASGLLDLLPRKFALAGLSMGGIVAMELLRRAPERVSRIALMDTNSLAETPQSATEYEPAIIKLRAGRFQEAAEVLLPPDALASGPQRSEIMAMVLDMAAHLGETAVIRQIRALQRRRDYQSVLRRCKVPALVLCGAQDGLTPVKRHSFMADLIPYAELQVIEDSGHLPTLEAPQATTDALLGWLQQPYVLQTRTDA</sequence>
<dbReference type="SUPFAM" id="SSF53474">
    <property type="entry name" value="alpha/beta-Hydrolases"/>
    <property type="match status" value="1"/>
</dbReference>
<comment type="caution">
    <text evidence="2">The sequence shown here is derived from an EMBL/GenBank/DDBJ whole genome shotgun (WGS) entry which is preliminary data.</text>
</comment>
<dbReference type="AlphaFoldDB" id="A0A967B8P1"/>
<dbReference type="Pfam" id="PF00561">
    <property type="entry name" value="Abhydrolase_1"/>
    <property type="match status" value="1"/>
</dbReference>
<dbReference type="InterPro" id="IPR029058">
    <property type="entry name" value="AB_hydrolase_fold"/>
</dbReference>
<keyword evidence="3" id="KW-1185">Reference proteome</keyword>
<name>A0A967B8P1_9RHOB</name>
<dbReference type="GO" id="GO:0016787">
    <property type="term" value="F:hydrolase activity"/>
    <property type="evidence" value="ECO:0007669"/>
    <property type="project" value="UniProtKB-KW"/>
</dbReference>
<dbReference type="InterPro" id="IPR050266">
    <property type="entry name" value="AB_hydrolase_sf"/>
</dbReference>